<dbReference type="Pfam" id="PF13585">
    <property type="entry name" value="CHU_C"/>
    <property type="match status" value="1"/>
</dbReference>
<gene>
    <name evidence="1" type="ORF">S01H4_53413</name>
</gene>
<reference evidence="1" key="1">
    <citation type="journal article" date="2014" name="Front. Microbiol.">
        <title>High frequency of phylogenetically diverse reductive dehalogenase-homologous genes in deep subseafloor sedimentary metagenomes.</title>
        <authorList>
            <person name="Kawai M."/>
            <person name="Futagami T."/>
            <person name="Toyoda A."/>
            <person name="Takaki Y."/>
            <person name="Nishi S."/>
            <person name="Hori S."/>
            <person name="Arai W."/>
            <person name="Tsubouchi T."/>
            <person name="Morono Y."/>
            <person name="Uchiyama I."/>
            <person name="Ito T."/>
            <person name="Fujiyama A."/>
            <person name="Inagaki F."/>
            <person name="Takami H."/>
        </authorList>
    </citation>
    <scope>NUCLEOTIDE SEQUENCE</scope>
    <source>
        <strain evidence="1">Expedition CK06-06</strain>
    </source>
</reference>
<sequence length="261" mass="27371">LNISGGTAPYTVLWSNSATTIDLTNITDGKYTVEITDANLCTKTDSATVGIFGENCVTEIPTIITPNGDGKNDVWRIENIQLYSNATIEVYTRWGKLVYRSDDGNQDPWDGTFKGKELPMDSYHYIIDLGDGSKPIIGSVTVNALPTASVSGDATICNGSSTNISITLTGTAPWDFTYTDGTTPVNITNQATSPYVVSVSPAVTTTYSITAVNDVNCTGTDFGTTATVTVNDLPTASVSGDATICNGSSTNISITLTGTAP</sequence>
<dbReference type="EMBL" id="BART01030626">
    <property type="protein sequence ID" value="GAH18144.1"/>
    <property type="molecule type" value="Genomic_DNA"/>
</dbReference>
<evidence type="ECO:0008006" key="2">
    <source>
        <dbReference type="Google" id="ProtNLM"/>
    </source>
</evidence>
<dbReference type="NCBIfam" id="TIGR04131">
    <property type="entry name" value="Bac_Flav_CTERM"/>
    <property type="match status" value="1"/>
</dbReference>
<name>X1ELZ8_9ZZZZ</name>
<accession>X1ELZ8</accession>
<comment type="caution">
    <text evidence="1">The sequence shown here is derived from an EMBL/GenBank/DDBJ whole genome shotgun (WGS) entry which is preliminary data.</text>
</comment>
<organism evidence="1">
    <name type="scientific">marine sediment metagenome</name>
    <dbReference type="NCBI Taxonomy" id="412755"/>
    <lineage>
        <taxon>unclassified sequences</taxon>
        <taxon>metagenomes</taxon>
        <taxon>ecological metagenomes</taxon>
    </lineage>
</organism>
<feature type="non-terminal residue" evidence="1">
    <location>
        <position position="261"/>
    </location>
</feature>
<dbReference type="AlphaFoldDB" id="X1ELZ8"/>
<proteinExistence type="predicted"/>
<dbReference type="Gene3D" id="2.60.40.740">
    <property type="match status" value="1"/>
</dbReference>
<protein>
    <recommendedName>
        <fullName evidence="2">Ig-like domain-containing protein</fullName>
    </recommendedName>
</protein>
<dbReference type="InterPro" id="IPR026341">
    <property type="entry name" value="T9SS_type_B"/>
</dbReference>
<feature type="non-terminal residue" evidence="1">
    <location>
        <position position="1"/>
    </location>
</feature>
<evidence type="ECO:0000313" key="1">
    <source>
        <dbReference type="EMBL" id="GAH18144.1"/>
    </source>
</evidence>